<evidence type="ECO:0000313" key="1">
    <source>
        <dbReference type="EMBL" id="KAH3873790.1"/>
    </source>
</evidence>
<evidence type="ECO:0000313" key="2">
    <source>
        <dbReference type="Proteomes" id="UP000828390"/>
    </source>
</evidence>
<name>A0A9D4MCQ1_DREPO</name>
<keyword evidence="2" id="KW-1185">Reference proteome</keyword>
<dbReference type="AlphaFoldDB" id="A0A9D4MCQ1"/>
<organism evidence="1 2">
    <name type="scientific">Dreissena polymorpha</name>
    <name type="common">Zebra mussel</name>
    <name type="synonym">Mytilus polymorpha</name>
    <dbReference type="NCBI Taxonomy" id="45954"/>
    <lineage>
        <taxon>Eukaryota</taxon>
        <taxon>Metazoa</taxon>
        <taxon>Spiralia</taxon>
        <taxon>Lophotrochozoa</taxon>
        <taxon>Mollusca</taxon>
        <taxon>Bivalvia</taxon>
        <taxon>Autobranchia</taxon>
        <taxon>Heteroconchia</taxon>
        <taxon>Euheterodonta</taxon>
        <taxon>Imparidentia</taxon>
        <taxon>Neoheterodontei</taxon>
        <taxon>Myida</taxon>
        <taxon>Dreissenoidea</taxon>
        <taxon>Dreissenidae</taxon>
        <taxon>Dreissena</taxon>
    </lineage>
</organism>
<reference evidence="1" key="1">
    <citation type="journal article" date="2019" name="bioRxiv">
        <title>The Genome of the Zebra Mussel, Dreissena polymorpha: A Resource for Invasive Species Research.</title>
        <authorList>
            <person name="McCartney M.A."/>
            <person name="Auch B."/>
            <person name="Kono T."/>
            <person name="Mallez S."/>
            <person name="Zhang Y."/>
            <person name="Obille A."/>
            <person name="Becker A."/>
            <person name="Abrahante J.E."/>
            <person name="Garbe J."/>
            <person name="Badalamenti J.P."/>
            <person name="Herman A."/>
            <person name="Mangelson H."/>
            <person name="Liachko I."/>
            <person name="Sullivan S."/>
            <person name="Sone E.D."/>
            <person name="Koren S."/>
            <person name="Silverstein K.A.T."/>
            <person name="Beckman K.B."/>
            <person name="Gohl D.M."/>
        </authorList>
    </citation>
    <scope>NUCLEOTIDE SEQUENCE</scope>
    <source>
        <strain evidence="1">Duluth1</strain>
        <tissue evidence="1">Whole animal</tissue>
    </source>
</reference>
<comment type="caution">
    <text evidence="1">The sequence shown here is derived from an EMBL/GenBank/DDBJ whole genome shotgun (WGS) entry which is preliminary data.</text>
</comment>
<proteinExistence type="predicted"/>
<accession>A0A9D4MCQ1</accession>
<reference evidence="1" key="2">
    <citation type="submission" date="2020-11" db="EMBL/GenBank/DDBJ databases">
        <authorList>
            <person name="McCartney M.A."/>
            <person name="Auch B."/>
            <person name="Kono T."/>
            <person name="Mallez S."/>
            <person name="Becker A."/>
            <person name="Gohl D.M."/>
            <person name="Silverstein K.A.T."/>
            <person name="Koren S."/>
            <person name="Bechman K.B."/>
            <person name="Herman A."/>
            <person name="Abrahante J.E."/>
            <person name="Garbe J."/>
        </authorList>
    </citation>
    <scope>NUCLEOTIDE SEQUENCE</scope>
    <source>
        <strain evidence="1">Duluth1</strain>
        <tissue evidence="1">Whole animal</tissue>
    </source>
</reference>
<sequence length="127" mass="14265">MSIREAFRDVMRPLDLPEIAESRLSPARISSTVLPVCALSVLVFERVVVGLKEIMTALQKVTNTLSVERNLKQLFHRNTLMNTVITGAIFNIISMKMDDSQRLVRQSTHTRNAQFVLIADGQTHLCG</sequence>
<dbReference type="Proteomes" id="UP000828390">
    <property type="component" value="Unassembled WGS sequence"/>
</dbReference>
<protein>
    <submittedName>
        <fullName evidence="1">Uncharacterized protein</fullName>
    </submittedName>
</protein>
<dbReference type="EMBL" id="JAIWYP010000002">
    <property type="protein sequence ID" value="KAH3873790.1"/>
    <property type="molecule type" value="Genomic_DNA"/>
</dbReference>
<gene>
    <name evidence="1" type="ORF">DPMN_037030</name>
</gene>